<keyword evidence="10" id="KW-1185">Reference proteome</keyword>
<dbReference type="STRING" id="1157962.A0A250WPK7"/>
<evidence type="ECO:0000313" key="10">
    <source>
        <dbReference type="Proteomes" id="UP000232323"/>
    </source>
</evidence>
<keyword evidence="4 5" id="KW-0539">Nucleus</keyword>
<evidence type="ECO:0000256" key="4">
    <source>
        <dbReference type="ARBA" id="ARBA00023242"/>
    </source>
</evidence>
<dbReference type="AlphaFoldDB" id="A0A250WPK7"/>
<dbReference type="OrthoDB" id="20198at2759"/>
<dbReference type="InterPro" id="IPR056773">
    <property type="entry name" value="WHD_ORC2"/>
</dbReference>
<feature type="compositionally biased region" description="Polar residues" evidence="6">
    <location>
        <begin position="50"/>
        <end position="65"/>
    </location>
</feature>
<comment type="subcellular location">
    <subcellularLocation>
        <location evidence="1 5">Nucleus</location>
    </subcellularLocation>
</comment>
<sequence length="509" mass="56530">MGRDELFRTVKALDMANRAAAVRKEQEAVDICFQRRTRNYGKKGTKADAHQQQLSDDSDQETSPCPSDEDKKKTQGRVKNAGKGPLKNTKKIRGKVKESTVITIESTDDEAEEQEGGIQERRTRAAAAKRTFAVSRRCKASVPDPESKAATQPSEKPCSSEDGSDEDGEEPSAQDAQIALKATRKRSILELISGKFDEETLKRLVRDQPDNKNFSLKSQLVAKLHAQGPKWRFQLRSAYNVLLYGFGSKRAILEHFAREVLTDGAVVIVNGFNPAVTAKHVVLAAASAIVPYSLKGSSAAVILDQIKRVPEDPSRHVYIIIHNIDGLGLRESSEQAVLAELASCSGVHIAASIDHINAPLLWDMKTREKFKWLCHDATTFSPYLAETMDVQPVLMARFHETSRRGATTALTSMAPTAQAVFKVMVESQLDDPSSPGITFPTLFRMCRERWLVSSEQALRGFLTEFHDHELLAERMAAIDGGEQREVLFIPLEEETLRKLLEEMSAQMQA</sequence>
<comment type="similarity">
    <text evidence="2 5">Belongs to the ORC2 family.</text>
</comment>
<feature type="domain" description="Origin recognition complex subunit 2 RecA-like" evidence="7">
    <location>
        <begin position="219"/>
        <end position="377"/>
    </location>
</feature>
<organism evidence="9 10">
    <name type="scientific">Chlamydomonas eustigma</name>
    <dbReference type="NCBI Taxonomy" id="1157962"/>
    <lineage>
        <taxon>Eukaryota</taxon>
        <taxon>Viridiplantae</taxon>
        <taxon>Chlorophyta</taxon>
        <taxon>core chlorophytes</taxon>
        <taxon>Chlorophyceae</taxon>
        <taxon>CS clade</taxon>
        <taxon>Chlamydomonadales</taxon>
        <taxon>Chlamydomonadaceae</taxon>
        <taxon>Chlamydomonas</taxon>
    </lineage>
</organism>
<evidence type="ECO:0000256" key="5">
    <source>
        <dbReference type="RuleBase" id="RU368084"/>
    </source>
</evidence>
<comment type="subunit">
    <text evidence="5">Component of the origin recognition complex (ORC).</text>
</comment>
<evidence type="ECO:0000313" key="9">
    <source>
        <dbReference type="EMBL" id="GAX72753.1"/>
    </source>
</evidence>
<dbReference type="Proteomes" id="UP000232323">
    <property type="component" value="Unassembled WGS sequence"/>
</dbReference>
<dbReference type="GO" id="GO:0005664">
    <property type="term" value="C:nuclear origin of replication recognition complex"/>
    <property type="evidence" value="ECO:0007669"/>
    <property type="project" value="UniProtKB-UniRule"/>
</dbReference>
<dbReference type="InterPro" id="IPR007220">
    <property type="entry name" value="ORC2"/>
</dbReference>
<evidence type="ECO:0000259" key="8">
    <source>
        <dbReference type="Pfam" id="PF24882"/>
    </source>
</evidence>
<feature type="compositionally biased region" description="Basic residues" evidence="6">
    <location>
        <begin position="35"/>
        <end position="44"/>
    </location>
</feature>
<protein>
    <recommendedName>
        <fullName evidence="5">Origin recognition complex subunit 2</fullName>
    </recommendedName>
</protein>
<evidence type="ECO:0000259" key="7">
    <source>
        <dbReference type="Pfam" id="PF04084"/>
    </source>
</evidence>
<dbReference type="PANTHER" id="PTHR14052">
    <property type="entry name" value="ORIGIN RECOGNITION COMPLEX SUBUNIT 2"/>
    <property type="match status" value="1"/>
</dbReference>
<feature type="compositionally biased region" description="Acidic residues" evidence="6">
    <location>
        <begin position="162"/>
        <end position="172"/>
    </location>
</feature>
<dbReference type="GO" id="GO:0006260">
    <property type="term" value="P:DNA replication"/>
    <property type="evidence" value="ECO:0007669"/>
    <property type="project" value="UniProtKB-UniRule"/>
</dbReference>
<name>A0A250WPK7_9CHLO</name>
<dbReference type="EMBL" id="BEGY01000001">
    <property type="protein sequence ID" value="GAX72753.1"/>
    <property type="molecule type" value="Genomic_DNA"/>
</dbReference>
<proteinExistence type="inferred from homology"/>
<dbReference type="Pfam" id="PF24882">
    <property type="entry name" value="WHD_ORC2"/>
    <property type="match status" value="1"/>
</dbReference>
<dbReference type="PANTHER" id="PTHR14052:SF0">
    <property type="entry name" value="ORIGIN RECOGNITION COMPLEX SUBUNIT 2"/>
    <property type="match status" value="1"/>
</dbReference>
<dbReference type="InterPro" id="IPR056772">
    <property type="entry name" value="RecA-like_ORC2"/>
</dbReference>
<feature type="compositionally biased region" description="Acidic residues" evidence="6">
    <location>
        <begin position="106"/>
        <end position="115"/>
    </location>
</feature>
<feature type="region of interest" description="Disordered" evidence="6">
    <location>
        <begin position="33"/>
        <end position="175"/>
    </location>
</feature>
<evidence type="ECO:0000256" key="1">
    <source>
        <dbReference type="ARBA" id="ARBA00004123"/>
    </source>
</evidence>
<dbReference type="GO" id="GO:0003688">
    <property type="term" value="F:DNA replication origin binding"/>
    <property type="evidence" value="ECO:0007669"/>
    <property type="project" value="UniProtKB-UniRule"/>
</dbReference>
<feature type="domain" description="Origin recognition complex subunit 2 winged-helix" evidence="8">
    <location>
        <begin position="431"/>
        <end position="494"/>
    </location>
</feature>
<evidence type="ECO:0000256" key="6">
    <source>
        <dbReference type="SAM" id="MobiDB-lite"/>
    </source>
</evidence>
<evidence type="ECO:0000256" key="3">
    <source>
        <dbReference type="ARBA" id="ARBA00022705"/>
    </source>
</evidence>
<evidence type="ECO:0000256" key="2">
    <source>
        <dbReference type="ARBA" id="ARBA00007421"/>
    </source>
</evidence>
<comment type="function">
    <text evidence="5">Component of the origin recognition complex (ORC) that binds origins of replication. DNA-binding is ATP-dependent. ORC is required to assemble the pre-replication complex necessary to initiate DNA replication.</text>
</comment>
<gene>
    <name evidence="9" type="ORF">CEUSTIGMA_g209.t1</name>
</gene>
<accession>A0A250WPK7</accession>
<comment type="caution">
    <text evidence="9">The sequence shown here is derived from an EMBL/GenBank/DDBJ whole genome shotgun (WGS) entry which is preliminary data.</text>
</comment>
<feature type="compositionally biased region" description="Low complexity" evidence="6">
    <location>
        <begin position="125"/>
        <end position="135"/>
    </location>
</feature>
<dbReference type="Pfam" id="PF04084">
    <property type="entry name" value="RecA-like_ORC2"/>
    <property type="match status" value="1"/>
</dbReference>
<reference evidence="9 10" key="1">
    <citation type="submission" date="2017-08" db="EMBL/GenBank/DDBJ databases">
        <title>Acidophilic green algal genome provides insights into adaptation to an acidic environment.</title>
        <authorList>
            <person name="Hirooka S."/>
            <person name="Hirose Y."/>
            <person name="Kanesaki Y."/>
            <person name="Higuchi S."/>
            <person name="Fujiwara T."/>
            <person name="Onuma R."/>
            <person name="Era A."/>
            <person name="Ohbayashi R."/>
            <person name="Uzuka A."/>
            <person name="Nozaki H."/>
            <person name="Yoshikawa H."/>
            <person name="Miyagishima S.Y."/>
        </authorList>
    </citation>
    <scope>NUCLEOTIDE SEQUENCE [LARGE SCALE GENOMIC DNA]</scope>
    <source>
        <strain evidence="9 10">NIES-2499</strain>
    </source>
</reference>
<keyword evidence="3 5" id="KW-0235">DNA replication</keyword>